<feature type="transmembrane region" description="Helical" evidence="5">
    <location>
        <begin position="352"/>
        <end position="371"/>
    </location>
</feature>
<keyword evidence="2 5" id="KW-0812">Transmembrane</keyword>
<comment type="caution">
    <text evidence="7">The sequence shown here is derived from an EMBL/GenBank/DDBJ whole genome shotgun (WGS) entry which is preliminary data.</text>
</comment>
<dbReference type="GO" id="GO:0005886">
    <property type="term" value="C:plasma membrane"/>
    <property type="evidence" value="ECO:0007669"/>
    <property type="project" value="TreeGrafter"/>
</dbReference>
<keyword evidence="8" id="KW-1185">Reference proteome</keyword>
<dbReference type="InterPro" id="IPR005829">
    <property type="entry name" value="Sugar_transporter_CS"/>
</dbReference>
<evidence type="ECO:0000256" key="3">
    <source>
        <dbReference type="ARBA" id="ARBA00022989"/>
    </source>
</evidence>
<organism evidence="7 8">
    <name type="scientific">Acetobacter tropicalis</name>
    <dbReference type="NCBI Taxonomy" id="104102"/>
    <lineage>
        <taxon>Bacteria</taxon>
        <taxon>Pseudomonadati</taxon>
        <taxon>Pseudomonadota</taxon>
        <taxon>Alphaproteobacteria</taxon>
        <taxon>Acetobacterales</taxon>
        <taxon>Acetobacteraceae</taxon>
        <taxon>Acetobacter</taxon>
    </lineage>
</organism>
<feature type="domain" description="Major facilitator superfamily (MFS) profile" evidence="6">
    <location>
        <begin position="14"/>
        <end position="403"/>
    </location>
</feature>
<evidence type="ECO:0000313" key="7">
    <source>
        <dbReference type="EMBL" id="KGB23309.1"/>
    </source>
</evidence>
<dbReference type="InterPro" id="IPR036259">
    <property type="entry name" value="MFS_trans_sf"/>
</dbReference>
<proteinExistence type="predicted"/>
<keyword evidence="4 5" id="KW-0472">Membrane</keyword>
<evidence type="ECO:0000256" key="2">
    <source>
        <dbReference type="ARBA" id="ARBA00022692"/>
    </source>
</evidence>
<keyword evidence="3 5" id="KW-1133">Transmembrane helix</keyword>
<feature type="transmembrane region" description="Helical" evidence="5">
    <location>
        <begin position="291"/>
        <end position="310"/>
    </location>
</feature>
<dbReference type="PATRIC" id="fig|104102.7.peg.1723"/>
<dbReference type="PROSITE" id="PS50850">
    <property type="entry name" value="MFS"/>
    <property type="match status" value="1"/>
</dbReference>
<feature type="transmembrane region" description="Helical" evidence="5">
    <location>
        <begin position="316"/>
        <end position="340"/>
    </location>
</feature>
<evidence type="ECO:0000256" key="5">
    <source>
        <dbReference type="SAM" id="Phobius"/>
    </source>
</evidence>
<feature type="transmembrane region" description="Helical" evidence="5">
    <location>
        <begin position="84"/>
        <end position="106"/>
    </location>
</feature>
<feature type="transmembrane region" description="Helical" evidence="5">
    <location>
        <begin position="219"/>
        <end position="241"/>
    </location>
</feature>
<dbReference type="PANTHER" id="PTHR23508">
    <property type="entry name" value="CARBOXYLIC ACID TRANSPORTER PROTEIN HOMOLOG"/>
    <property type="match status" value="1"/>
</dbReference>
<dbReference type="Gene3D" id="1.20.1250.20">
    <property type="entry name" value="MFS general substrate transporter like domains"/>
    <property type="match status" value="2"/>
</dbReference>
<feature type="transmembrane region" description="Helical" evidence="5">
    <location>
        <begin position="51"/>
        <end position="72"/>
    </location>
</feature>
<evidence type="ECO:0000256" key="4">
    <source>
        <dbReference type="ARBA" id="ARBA00023136"/>
    </source>
</evidence>
<feature type="transmembrane region" description="Helical" evidence="5">
    <location>
        <begin position="168"/>
        <end position="187"/>
    </location>
</feature>
<reference evidence="7 8" key="1">
    <citation type="submission" date="2014-06" db="EMBL/GenBank/DDBJ databases">
        <title>Functional and comparative genomic analyses of the Drosophila gut microbiota identify candidate symbiosis factors.</title>
        <authorList>
            <person name="Newell P.D."/>
            <person name="Chaston J.M."/>
            <person name="Douglas A.E."/>
        </authorList>
    </citation>
    <scope>NUCLEOTIDE SEQUENCE [LARGE SCALE GENOMIC DNA]</scope>
    <source>
        <strain evidence="7 8">DmCS_006</strain>
    </source>
</reference>
<dbReference type="Proteomes" id="UP000029448">
    <property type="component" value="Unassembled WGS sequence"/>
</dbReference>
<dbReference type="PROSITE" id="PS00217">
    <property type="entry name" value="SUGAR_TRANSPORT_2"/>
    <property type="match status" value="1"/>
</dbReference>
<dbReference type="InterPro" id="IPR020846">
    <property type="entry name" value="MFS_dom"/>
</dbReference>
<sequence>MTWLTGLSRAEKATCLSAFGGWMLDAFDYMIFTFVITTLIAQWHINAASAGALVTVTLLFSSIGGWGAGILADRFGRVRLLQASILWFSACTCLIGFCQNFTQLFIVRTLQGIGFGGEWAVGSVLVGEIVRPEHRGKAVGLIQSGWAVGWGAAAALYALAFSVLPPHLAWRSLFWVGILPAFLVLYVRRHVPEPAGFQALQATRQKAQAQPFWAIFSPALFRTTALSALLCLGIQGGYYAITTWLPTYLEREHGLSVIHTGEYLMVVIIGSFLGYVCGAFLADAWGRKPTFSFFAVLSLCSVIAYLLLPLTNMEMLIAGFPLGFSASGIYSGLGAYLSELFPQALRANGQGFAYNFGRAMGAFFPGLIGFLSQSMGLGRAICLFAACAYGAVLLIVMCLPETKGKVLQNS</sequence>
<gene>
    <name evidence="7" type="ORF">AtDm6_1744</name>
</gene>
<evidence type="ECO:0000256" key="1">
    <source>
        <dbReference type="ARBA" id="ARBA00004141"/>
    </source>
</evidence>
<dbReference type="GO" id="GO:0046943">
    <property type="term" value="F:carboxylic acid transmembrane transporter activity"/>
    <property type="evidence" value="ECO:0007669"/>
    <property type="project" value="TreeGrafter"/>
</dbReference>
<dbReference type="STRING" id="104102.AtDm6_1744"/>
<dbReference type="GeneID" id="89477574"/>
<dbReference type="CDD" id="cd17371">
    <property type="entry name" value="MFS_MucK"/>
    <property type="match status" value="1"/>
</dbReference>
<dbReference type="EMBL" id="JOKM01000062">
    <property type="protein sequence ID" value="KGB23309.1"/>
    <property type="molecule type" value="Genomic_DNA"/>
</dbReference>
<dbReference type="SUPFAM" id="SSF103473">
    <property type="entry name" value="MFS general substrate transporter"/>
    <property type="match status" value="1"/>
</dbReference>
<evidence type="ECO:0000313" key="8">
    <source>
        <dbReference type="Proteomes" id="UP000029448"/>
    </source>
</evidence>
<feature type="transmembrane region" description="Helical" evidence="5">
    <location>
        <begin position="112"/>
        <end position="130"/>
    </location>
</feature>
<feature type="transmembrane region" description="Helical" evidence="5">
    <location>
        <begin position="142"/>
        <end position="162"/>
    </location>
</feature>
<evidence type="ECO:0000259" key="6">
    <source>
        <dbReference type="PROSITE" id="PS50850"/>
    </source>
</evidence>
<dbReference type="InterPro" id="IPR011701">
    <property type="entry name" value="MFS"/>
</dbReference>
<dbReference type="AlphaFoldDB" id="A0A094YRS5"/>
<dbReference type="FunFam" id="1.20.1250.20:FF:000253">
    <property type="entry name" value="Transporter, major facilitator family"/>
    <property type="match status" value="1"/>
</dbReference>
<name>A0A094YRS5_9PROT</name>
<dbReference type="PANTHER" id="PTHR23508:SF10">
    <property type="entry name" value="CARBOXYLIC ACID TRANSPORTER PROTEIN HOMOLOG"/>
    <property type="match status" value="1"/>
</dbReference>
<protein>
    <submittedName>
        <fullName evidence="7">Sialic acid transporter (Permease) NanT</fullName>
    </submittedName>
</protein>
<accession>A0A094YRS5</accession>
<dbReference type="PROSITE" id="PS00216">
    <property type="entry name" value="SUGAR_TRANSPORT_1"/>
    <property type="match status" value="1"/>
</dbReference>
<feature type="transmembrane region" description="Helical" evidence="5">
    <location>
        <begin position="261"/>
        <end position="282"/>
    </location>
</feature>
<dbReference type="Pfam" id="PF07690">
    <property type="entry name" value="MFS_1"/>
    <property type="match status" value="1"/>
</dbReference>
<dbReference type="RefSeq" id="WP_035379924.1">
    <property type="nucleotide sequence ID" value="NZ_JACAOJ010000007.1"/>
</dbReference>
<comment type="subcellular location">
    <subcellularLocation>
        <location evidence="1">Membrane</location>
        <topology evidence="1">Multi-pass membrane protein</topology>
    </subcellularLocation>
</comment>
<feature type="transmembrane region" description="Helical" evidence="5">
    <location>
        <begin position="377"/>
        <end position="399"/>
    </location>
</feature>